<dbReference type="GeneID" id="39744953"/>
<organism evidence="2 3">
    <name type="scientific">Plasmodium gonderi</name>
    <dbReference type="NCBI Taxonomy" id="77519"/>
    <lineage>
        <taxon>Eukaryota</taxon>
        <taxon>Sar</taxon>
        <taxon>Alveolata</taxon>
        <taxon>Apicomplexa</taxon>
        <taxon>Aconoidasida</taxon>
        <taxon>Haemosporida</taxon>
        <taxon>Plasmodiidae</taxon>
        <taxon>Plasmodium</taxon>
        <taxon>Plasmodium (Plasmodium)</taxon>
    </lineage>
</organism>
<dbReference type="AlphaFoldDB" id="A0A1Y1JRN2"/>
<dbReference type="OMA" id="YNECNIL"/>
<name>A0A1Y1JRN2_PLAGO</name>
<proteinExistence type="predicted"/>
<dbReference type="EMBL" id="BDQF01000133">
    <property type="protein sequence ID" value="GAW84145.1"/>
    <property type="molecule type" value="Genomic_DNA"/>
</dbReference>
<keyword evidence="1" id="KW-0472">Membrane</keyword>
<accession>A0A1Y1JRN2</accession>
<evidence type="ECO:0000256" key="1">
    <source>
        <dbReference type="SAM" id="Phobius"/>
    </source>
</evidence>
<keyword evidence="1" id="KW-0812">Transmembrane</keyword>
<keyword evidence="1" id="KW-1133">Transmembrane helix</keyword>
<protein>
    <submittedName>
        <fullName evidence="2">Variable surface protein</fullName>
    </submittedName>
</protein>
<keyword evidence="3" id="KW-1185">Reference proteome</keyword>
<evidence type="ECO:0000313" key="3">
    <source>
        <dbReference type="Proteomes" id="UP000195521"/>
    </source>
</evidence>
<dbReference type="OrthoDB" id="381216at2759"/>
<reference evidence="3" key="1">
    <citation type="submission" date="2017-04" db="EMBL/GenBank/DDBJ databases">
        <title>Plasmodium gonderi genome.</title>
        <authorList>
            <person name="Arisue N."/>
            <person name="Honma H."/>
            <person name="Kawai S."/>
            <person name="Tougan T."/>
            <person name="Tanabe K."/>
            <person name="Horii T."/>
        </authorList>
    </citation>
    <scope>NUCLEOTIDE SEQUENCE [LARGE SCALE GENOMIC DNA]</scope>
    <source>
        <strain evidence="3">ATCC 30045</strain>
    </source>
</reference>
<dbReference type="RefSeq" id="XP_028546734.1">
    <property type="nucleotide sequence ID" value="XM_028690933.1"/>
</dbReference>
<feature type="transmembrane region" description="Helical" evidence="1">
    <location>
        <begin position="223"/>
        <end position="243"/>
    </location>
</feature>
<dbReference type="Proteomes" id="UP000195521">
    <property type="component" value="Unassembled WGS sequence"/>
</dbReference>
<sequence>MPSSTEKDRIYIYVDLFDKKKGIYEECKTKYKEQSLNNYCDQVNSVDRNGINDFDNTCPYIIDCIYDQKEDGEKINDHVCIYLYYWLYENYYKNEGDFENVKKRYEVYLKAYANYQHSICDYYKNNFTDVILKKLKDIYDMNTELGNIKNSKGPCSSSKCKCAKKFYEIYNKYVNDCKSNNDRVFCKALKKYIGEYNKQMANGNSCNGIPEFLPLFQTYNIKVYIIIPIVAALMITLFIFIMYKFTILGSCLQNRIIIKRNLRNNLYNECNILQESQMSCSNLRNRIYYILYSSD</sequence>
<evidence type="ECO:0000313" key="2">
    <source>
        <dbReference type="EMBL" id="GAW84145.1"/>
    </source>
</evidence>
<gene>
    <name evidence="2" type="ORF">PGO_001340</name>
</gene>
<comment type="caution">
    <text evidence="2">The sequence shown here is derived from an EMBL/GenBank/DDBJ whole genome shotgun (WGS) entry which is preliminary data.</text>
</comment>